<evidence type="ECO:0000256" key="1">
    <source>
        <dbReference type="ARBA" id="ARBA00012513"/>
    </source>
</evidence>
<comment type="catalytic activity">
    <reaction evidence="8">
        <text>L-threonyl-[protein] + ATP = O-phospho-L-threonyl-[protein] + ADP + H(+)</text>
        <dbReference type="Rhea" id="RHEA:46608"/>
        <dbReference type="Rhea" id="RHEA-COMP:11060"/>
        <dbReference type="Rhea" id="RHEA-COMP:11605"/>
        <dbReference type="ChEBI" id="CHEBI:15378"/>
        <dbReference type="ChEBI" id="CHEBI:30013"/>
        <dbReference type="ChEBI" id="CHEBI:30616"/>
        <dbReference type="ChEBI" id="CHEBI:61977"/>
        <dbReference type="ChEBI" id="CHEBI:456216"/>
        <dbReference type="EC" id="2.7.11.1"/>
    </reaction>
</comment>
<reference evidence="11" key="1">
    <citation type="submission" date="2015-06" db="UniProtKB">
        <authorList>
            <consortium name="EnsemblPlants"/>
        </authorList>
    </citation>
    <scope>IDENTIFICATION</scope>
</reference>
<accession>M8AVX3</accession>
<dbReference type="Gene3D" id="3.30.200.20">
    <property type="entry name" value="Phosphorylase Kinase, domain 1"/>
    <property type="match status" value="1"/>
</dbReference>
<keyword evidence="6" id="KW-0418">Kinase</keyword>
<dbReference type="PROSITE" id="PS00108">
    <property type="entry name" value="PROTEIN_KINASE_ST"/>
    <property type="match status" value="1"/>
</dbReference>
<evidence type="ECO:0000313" key="11">
    <source>
        <dbReference type="EnsemblPlants" id="EMT05579"/>
    </source>
</evidence>
<keyword evidence="2" id="KW-0723">Serine/threonine-protein kinase</keyword>
<dbReference type="SMART" id="SM00220">
    <property type="entry name" value="S_TKc"/>
    <property type="match status" value="1"/>
</dbReference>
<dbReference type="GO" id="GO:0004674">
    <property type="term" value="F:protein serine/threonine kinase activity"/>
    <property type="evidence" value="ECO:0007669"/>
    <property type="project" value="UniProtKB-KW"/>
</dbReference>
<keyword evidence="4" id="KW-0808">Transferase</keyword>
<name>M8AVX3_AEGTA</name>
<dbReference type="InterPro" id="IPR011009">
    <property type="entry name" value="Kinase-like_dom_sf"/>
</dbReference>
<feature type="domain" description="Protein kinase" evidence="10">
    <location>
        <begin position="60"/>
        <end position="346"/>
    </location>
</feature>
<proteinExistence type="predicted"/>
<dbReference type="PROSITE" id="PS50011">
    <property type="entry name" value="PROTEIN_KINASE_DOM"/>
    <property type="match status" value="1"/>
</dbReference>
<dbReference type="AlphaFoldDB" id="M8AVX3"/>
<evidence type="ECO:0000256" key="8">
    <source>
        <dbReference type="ARBA" id="ARBA00047899"/>
    </source>
</evidence>
<dbReference type="FunFam" id="1.10.510.10:FF:000132">
    <property type="entry name" value="Serine/threonine-protein kinase SRK2A"/>
    <property type="match status" value="1"/>
</dbReference>
<dbReference type="InterPro" id="IPR000719">
    <property type="entry name" value="Prot_kinase_dom"/>
</dbReference>
<protein>
    <recommendedName>
        <fullName evidence="1">non-specific serine/threonine protein kinase</fullName>
        <ecNumber evidence="1">2.7.11.1</ecNumber>
    </recommendedName>
</protein>
<dbReference type="Pfam" id="PF00069">
    <property type="entry name" value="Pkinase"/>
    <property type="match status" value="1"/>
</dbReference>
<dbReference type="EC" id="2.7.11.1" evidence="1"/>
<dbReference type="InterPro" id="IPR008271">
    <property type="entry name" value="Ser/Thr_kinase_AS"/>
</dbReference>
<dbReference type="GO" id="GO:0005524">
    <property type="term" value="F:ATP binding"/>
    <property type="evidence" value="ECO:0007669"/>
    <property type="project" value="UniProtKB-KW"/>
</dbReference>
<sequence>MVDIARSNGPMGGLLYHSPTVAGKNKKPGLQINPLIDPKCGWVQAGSRCTSDSKADTVHFTLVVWIHEAAASDRERLREVRSEHAGPPQLDSKQCKLSMHLASIHGLGLTLRGLVCKKTKKIDENVFREIVNHRSLRHPNIIRFKEVVLTPTHLGIVMEYAAGGELFERICDAGRFHEDEARYFFQQLVCGVSFCHAMQICHRDLKLENTLLDGSPAPRLKICDFGYSKNMGGQSSVLHSRPKSTVGTPAYIAPEVLSRREYDGKHADVWSCGVTLYVMLVGGYPFEDTKDPKNFRKTIARIMSVQYKIPEYVHVSQTCRHLLSRIFVADPRKRITMAEIKAHPWFLKNLPRELKEEAQQAYYNRRHVDVAPSSNGSAVPLSESQHWIR</sequence>
<evidence type="ECO:0000256" key="5">
    <source>
        <dbReference type="ARBA" id="ARBA00022741"/>
    </source>
</evidence>
<evidence type="ECO:0000256" key="3">
    <source>
        <dbReference type="ARBA" id="ARBA00022553"/>
    </source>
</evidence>
<evidence type="ECO:0000259" key="10">
    <source>
        <dbReference type="PROSITE" id="PS50011"/>
    </source>
</evidence>
<keyword evidence="7" id="KW-0067">ATP-binding</keyword>
<evidence type="ECO:0000256" key="6">
    <source>
        <dbReference type="ARBA" id="ARBA00022777"/>
    </source>
</evidence>
<keyword evidence="5" id="KW-0547">Nucleotide-binding</keyword>
<evidence type="ECO:0000256" key="4">
    <source>
        <dbReference type="ARBA" id="ARBA00022679"/>
    </source>
</evidence>
<evidence type="ECO:0000256" key="2">
    <source>
        <dbReference type="ARBA" id="ARBA00022527"/>
    </source>
</evidence>
<evidence type="ECO:0000256" key="7">
    <source>
        <dbReference type="ARBA" id="ARBA00022840"/>
    </source>
</evidence>
<keyword evidence="3" id="KW-0597">Phosphoprotein</keyword>
<organism evidence="11">
    <name type="scientific">Aegilops tauschii</name>
    <name type="common">Tausch's goatgrass</name>
    <name type="synonym">Aegilops squarrosa</name>
    <dbReference type="NCBI Taxonomy" id="37682"/>
    <lineage>
        <taxon>Eukaryota</taxon>
        <taxon>Viridiplantae</taxon>
        <taxon>Streptophyta</taxon>
        <taxon>Embryophyta</taxon>
        <taxon>Tracheophyta</taxon>
        <taxon>Spermatophyta</taxon>
        <taxon>Magnoliopsida</taxon>
        <taxon>Liliopsida</taxon>
        <taxon>Poales</taxon>
        <taxon>Poaceae</taxon>
        <taxon>BOP clade</taxon>
        <taxon>Pooideae</taxon>
        <taxon>Triticodae</taxon>
        <taxon>Triticeae</taxon>
        <taxon>Triticinae</taxon>
        <taxon>Aegilops</taxon>
    </lineage>
</organism>
<dbReference type="SUPFAM" id="SSF56112">
    <property type="entry name" value="Protein kinase-like (PK-like)"/>
    <property type="match status" value="1"/>
</dbReference>
<dbReference type="Gene3D" id="1.10.510.10">
    <property type="entry name" value="Transferase(Phosphotransferase) domain 1"/>
    <property type="match status" value="1"/>
</dbReference>
<comment type="catalytic activity">
    <reaction evidence="9">
        <text>L-seryl-[protein] + ATP = O-phospho-L-seryl-[protein] + ADP + H(+)</text>
        <dbReference type="Rhea" id="RHEA:17989"/>
        <dbReference type="Rhea" id="RHEA-COMP:9863"/>
        <dbReference type="Rhea" id="RHEA-COMP:11604"/>
        <dbReference type="ChEBI" id="CHEBI:15378"/>
        <dbReference type="ChEBI" id="CHEBI:29999"/>
        <dbReference type="ChEBI" id="CHEBI:30616"/>
        <dbReference type="ChEBI" id="CHEBI:83421"/>
        <dbReference type="ChEBI" id="CHEBI:456216"/>
        <dbReference type="EC" id="2.7.11.1"/>
    </reaction>
</comment>
<dbReference type="EnsemblPlants" id="EMT05579">
    <property type="protein sequence ID" value="EMT05579"/>
    <property type="gene ID" value="F775_24033"/>
</dbReference>
<dbReference type="PANTHER" id="PTHR24343">
    <property type="entry name" value="SERINE/THREONINE KINASE"/>
    <property type="match status" value="1"/>
</dbReference>
<dbReference type="PANTHER" id="PTHR24343:SF521">
    <property type="entry name" value="SERINE_THREONINE-PROTEIN KINASE SAPK5"/>
    <property type="match status" value="1"/>
</dbReference>
<evidence type="ECO:0000256" key="9">
    <source>
        <dbReference type="ARBA" id="ARBA00048679"/>
    </source>
</evidence>